<dbReference type="GO" id="GO:0000981">
    <property type="term" value="F:DNA-binding transcription factor activity, RNA polymerase II-specific"/>
    <property type="evidence" value="ECO:0007669"/>
    <property type="project" value="InterPro"/>
</dbReference>
<feature type="compositionally biased region" description="Basic and acidic residues" evidence="14">
    <location>
        <begin position="374"/>
        <end position="383"/>
    </location>
</feature>
<evidence type="ECO:0000313" key="19">
    <source>
        <dbReference type="RefSeq" id="XP_050942211.1"/>
    </source>
</evidence>
<dbReference type="SMR" id="A0A1S3C283"/>
<feature type="compositionally biased region" description="Polar residues" evidence="14">
    <location>
        <begin position="719"/>
        <end position="745"/>
    </location>
</feature>
<dbReference type="CDD" id="cd00086">
    <property type="entry name" value="homeodomain"/>
    <property type="match status" value="1"/>
</dbReference>
<evidence type="ECO:0000256" key="5">
    <source>
        <dbReference type="ARBA" id="ARBA00022833"/>
    </source>
</evidence>
<feature type="compositionally biased region" description="Low complexity" evidence="14">
    <location>
        <begin position="866"/>
        <end position="877"/>
    </location>
</feature>
<dbReference type="Proteomes" id="UP001652600">
    <property type="component" value="Chromosome 6"/>
</dbReference>
<keyword evidence="7 11" id="KW-0238">DNA-binding</keyword>
<protein>
    <submittedName>
        <fullName evidence="19 20">Pathogenesis-related homeodomain protein</fullName>
    </submittedName>
</protein>
<dbReference type="EnsemblPlants" id="MELO3C019554.2.1">
    <property type="protein sequence ID" value="MELO3C019554.2.1"/>
    <property type="gene ID" value="MELO3C019554.2"/>
</dbReference>
<dbReference type="Gene3D" id="3.30.40.10">
    <property type="entry name" value="Zinc/RING finger domain, C3HC4 (zinc finger)"/>
    <property type="match status" value="1"/>
</dbReference>
<evidence type="ECO:0000256" key="8">
    <source>
        <dbReference type="ARBA" id="ARBA00023155"/>
    </source>
</evidence>
<keyword evidence="3" id="KW-0479">Metal-binding</keyword>
<keyword evidence="9" id="KW-0804">Transcription</keyword>
<dbReference type="RefSeq" id="XP_050942214.1">
    <property type="nucleotide sequence ID" value="XM_051086257.1"/>
</dbReference>
<feature type="region of interest" description="Disordered" evidence="14">
    <location>
        <begin position="374"/>
        <end position="414"/>
    </location>
</feature>
<dbReference type="InterPro" id="IPR019786">
    <property type="entry name" value="Zinc_finger_PHD-type_CS"/>
</dbReference>
<keyword evidence="10 11" id="KW-0539">Nucleus</keyword>
<feature type="compositionally biased region" description="Basic and acidic residues" evidence="14">
    <location>
        <begin position="968"/>
        <end position="979"/>
    </location>
</feature>
<dbReference type="GO" id="GO:0008270">
    <property type="term" value="F:zinc ion binding"/>
    <property type="evidence" value="ECO:0007669"/>
    <property type="project" value="UniProtKB-KW"/>
</dbReference>
<dbReference type="Pfam" id="PF00046">
    <property type="entry name" value="Homeodomain"/>
    <property type="match status" value="1"/>
</dbReference>
<evidence type="ECO:0000256" key="2">
    <source>
        <dbReference type="ARBA" id="ARBA00007427"/>
    </source>
</evidence>
<evidence type="ECO:0000256" key="11">
    <source>
        <dbReference type="PROSITE-ProRule" id="PRU00108"/>
    </source>
</evidence>
<evidence type="ECO:0000256" key="14">
    <source>
        <dbReference type="SAM" id="MobiDB-lite"/>
    </source>
</evidence>
<dbReference type="PANTHER" id="PTHR12628">
    <property type="entry name" value="POLYCOMB-LIKE TRANSCRIPTION FACTOR"/>
    <property type="match status" value="1"/>
</dbReference>
<evidence type="ECO:0000313" key="18">
    <source>
        <dbReference type="Proteomes" id="UP001652600"/>
    </source>
</evidence>
<reference evidence="19 20" key="2">
    <citation type="submission" date="2025-05" db="UniProtKB">
        <authorList>
            <consortium name="RefSeq"/>
        </authorList>
    </citation>
    <scope>IDENTIFICATION</scope>
    <source>
        <tissue evidence="19 20">Stem</tissue>
    </source>
</reference>
<evidence type="ECO:0000313" key="22">
    <source>
        <dbReference type="RefSeq" id="XP_050942214.1"/>
    </source>
</evidence>
<dbReference type="InterPro" id="IPR019787">
    <property type="entry name" value="Znf_PHD-finger"/>
</dbReference>
<feature type="compositionally biased region" description="Low complexity" evidence="14">
    <location>
        <begin position="102"/>
        <end position="113"/>
    </location>
</feature>
<dbReference type="PROSITE" id="PS00027">
    <property type="entry name" value="HOMEOBOX_1"/>
    <property type="match status" value="1"/>
</dbReference>
<dbReference type="Gramene" id="MELO3C019554.2.1">
    <property type="protein sequence ID" value="MELO3C019554.2.1"/>
    <property type="gene ID" value="MELO3C019554.2"/>
</dbReference>
<feature type="domain" description="PHD-type" evidence="15">
    <location>
        <begin position="507"/>
        <end position="564"/>
    </location>
</feature>
<evidence type="ECO:0000256" key="7">
    <source>
        <dbReference type="ARBA" id="ARBA00023125"/>
    </source>
</evidence>
<evidence type="ECO:0000256" key="13">
    <source>
        <dbReference type="RuleBase" id="RU000682"/>
    </source>
</evidence>
<sequence>MEERDENTDTESRPNNNAEAVQEAKASDDMEERDENTGAESRLNNNAESVQKAKASDNVEERDEKTYAESRPNKNAEAIQEANASDDMEERDENTGTESIPNNNAEAVQEANASDNMEERDENTGTESRPNNNAEAVQEAKASDNMKERDGNTYTESRPNNNAEAAQEGKASDNMEERDENTDTESRPNKIAEAVQEAKASVEVEVRTCLSNEPMYSGYQELGTTPEFSRKTDGPDEEKAGVQQNMELGSGYLLSELSEKDNQTISNHADNDQVEAGNSLSIDKDTKNLKLSIEDETTTLLNECSELPLEDVTKNYIEKMNPPIEDLTQITSIQSLETIPSNSQQLDHKDERFFKSKKKNYKLRSLVSSDRVLRSRTQEKAKAPEPSNDLNNFTAEEEGKRKKKKKRNIQGKGARVDEYSSIRNHLRYLLNRIRYEQSLIEAYSSEGWKGFSSDKLKPEKELQRASNEIMRRKLKIRDLFQRIDTLCAEGRLSESLFDSEGQIDSEDIFCAKCGSKELSLENDIILCDGICDRGFHQFCLEPPLLNTDIPPDDEGWLCPGCDCKDDCLDLLNEFQGSNLSITDGWEKVYPEAAAAAGRNSDDTLGLPSDDSEDGDYDPDIPDTIDQDNELSSDESSSDQSNSDTSGYASASEGLEVPPNDDQYLGLPSDDSEDNDYDPSVPELDEGDRQESSSSDFTSDSEDLAALENNCSSKDDDLVSSLNNTLPVKNTNGRSSGPSKSTLHNELSSLLDSGLDKDGLEPISGRRQVERLDYKKLHDETYGNVPTESSDDTYGSTLDSSDDRGCDSGTRKRGPKTLVLALSNNGSNDDLTNVKTKRSYKRRTRQKPGAINVNNSVTETPVDTAKSSSSVRQCTSSSNRRLSQPALERLFASFQENEYPKRATKESLAQELGLNLKQVSKWFENTRWSTRHPSSGGKKAKSSSRMSIHLSQASGELSKNEQESATCFRDTDSNGARHQDLPMANSVVASCQSGDTGDKKLTTRKTKRGESSATKSRKRKGRSDNTASNSKDREGSPRPPAKSPKVNETQTADRFKTRRRRSI</sequence>
<dbReference type="KEGG" id="cmo:103496194"/>
<reference evidence="17" key="1">
    <citation type="submission" date="2023-03" db="UniProtKB">
        <authorList>
            <consortium name="EnsemblPlants"/>
        </authorList>
    </citation>
    <scope>IDENTIFICATION</scope>
</reference>
<feature type="compositionally biased region" description="Acidic residues" evidence="14">
    <location>
        <begin position="609"/>
        <end position="636"/>
    </location>
</feature>
<evidence type="ECO:0000256" key="10">
    <source>
        <dbReference type="ARBA" id="ARBA00023242"/>
    </source>
</evidence>
<name>A0A1S3C283_CUCME</name>
<feature type="DNA-binding region" description="Homeobox" evidence="11">
    <location>
        <begin position="874"/>
        <end position="933"/>
    </location>
</feature>
<evidence type="ECO:0000256" key="1">
    <source>
        <dbReference type="ARBA" id="ARBA00004123"/>
    </source>
</evidence>
<dbReference type="SMART" id="SM00249">
    <property type="entry name" value="PHD"/>
    <property type="match status" value="1"/>
</dbReference>
<feature type="domain" description="Homeobox" evidence="16">
    <location>
        <begin position="872"/>
        <end position="932"/>
    </location>
</feature>
<feature type="region of interest" description="Disordered" evidence="14">
    <location>
        <begin position="859"/>
        <end position="881"/>
    </location>
</feature>
<dbReference type="PROSITE" id="PS50016">
    <property type="entry name" value="ZF_PHD_2"/>
    <property type="match status" value="1"/>
</dbReference>
<organism evidence="17">
    <name type="scientific">Cucumis melo</name>
    <name type="common">Muskmelon</name>
    <dbReference type="NCBI Taxonomy" id="3656"/>
    <lineage>
        <taxon>Eukaryota</taxon>
        <taxon>Viridiplantae</taxon>
        <taxon>Streptophyta</taxon>
        <taxon>Embryophyta</taxon>
        <taxon>Tracheophyta</taxon>
        <taxon>Spermatophyta</taxon>
        <taxon>Magnoliopsida</taxon>
        <taxon>eudicotyledons</taxon>
        <taxon>Gunneridae</taxon>
        <taxon>Pentapetalae</taxon>
        <taxon>rosids</taxon>
        <taxon>fabids</taxon>
        <taxon>Cucurbitales</taxon>
        <taxon>Cucurbitaceae</taxon>
        <taxon>Benincaseae</taxon>
        <taxon>Cucumis</taxon>
    </lineage>
</organism>
<dbReference type="InterPro" id="IPR009057">
    <property type="entry name" value="Homeodomain-like_sf"/>
</dbReference>
<dbReference type="SUPFAM" id="SSF57903">
    <property type="entry name" value="FYVE/PHD zinc finger"/>
    <property type="match status" value="1"/>
</dbReference>
<evidence type="ECO:0000256" key="12">
    <source>
        <dbReference type="PROSITE-ProRule" id="PRU00146"/>
    </source>
</evidence>
<dbReference type="Gene3D" id="1.10.10.60">
    <property type="entry name" value="Homeodomain-like"/>
    <property type="match status" value="1"/>
</dbReference>
<feature type="region of interest" description="Disordered" evidence="14">
    <location>
        <begin position="594"/>
        <end position="813"/>
    </location>
</feature>
<feature type="compositionally biased region" description="Basic and acidic residues" evidence="14">
    <location>
        <begin position="766"/>
        <end position="780"/>
    </location>
</feature>
<proteinExistence type="inferred from homology"/>
<feature type="compositionally biased region" description="Polar residues" evidence="14">
    <location>
        <begin position="38"/>
        <end position="49"/>
    </location>
</feature>
<feature type="compositionally biased region" description="Polar residues" evidence="14">
    <location>
        <begin position="783"/>
        <end position="798"/>
    </location>
</feature>
<evidence type="ECO:0000313" key="20">
    <source>
        <dbReference type="RefSeq" id="XP_050942212.1"/>
    </source>
</evidence>
<feature type="compositionally biased region" description="Basic and acidic residues" evidence="14">
    <location>
        <begin position="54"/>
        <end position="74"/>
    </location>
</feature>
<feature type="compositionally biased region" description="Basic and acidic residues" evidence="14">
    <location>
        <begin position="228"/>
        <end position="240"/>
    </location>
</feature>
<dbReference type="InterPro" id="IPR001965">
    <property type="entry name" value="Znf_PHD"/>
</dbReference>
<comment type="similarity">
    <text evidence="2">Belongs to the PHD-associated homeobox family.</text>
</comment>
<dbReference type="InterPro" id="IPR013083">
    <property type="entry name" value="Znf_RING/FYVE/PHD"/>
</dbReference>
<dbReference type="InterPro" id="IPR001356">
    <property type="entry name" value="HD"/>
</dbReference>
<dbReference type="CDD" id="cd15504">
    <property type="entry name" value="PHD_PRHA_like"/>
    <property type="match status" value="1"/>
</dbReference>
<feature type="compositionally biased region" description="Basic and acidic residues" evidence="14">
    <location>
        <begin position="141"/>
        <end position="151"/>
    </location>
</feature>
<feature type="compositionally biased region" description="Basic and acidic residues" evidence="14">
    <location>
        <begin position="800"/>
        <end position="809"/>
    </location>
</feature>
<dbReference type="SUPFAM" id="SSF46689">
    <property type="entry name" value="Homeodomain-like"/>
    <property type="match status" value="1"/>
</dbReference>
<dbReference type="InterPro" id="IPR017970">
    <property type="entry name" value="Homeobox_CS"/>
</dbReference>
<keyword evidence="5" id="KW-0862">Zinc</keyword>
<evidence type="ECO:0000256" key="3">
    <source>
        <dbReference type="ARBA" id="ARBA00022723"/>
    </source>
</evidence>
<feature type="compositionally biased region" description="Polar residues" evidence="14">
    <location>
        <begin position="944"/>
        <end position="956"/>
    </location>
</feature>
<dbReference type="SMART" id="SM00389">
    <property type="entry name" value="HOX"/>
    <property type="match status" value="1"/>
</dbReference>
<dbReference type="RefSeq" id="XP_050942211.1">
    <property type="nucleotide sequence ID" value="XM_051086254.1"/>
</dbReference>
<dbReference type="FunFam" id="3.30.40.10:FF:000650">
    <property type="entry name" value="Homeobox protein HAT3.1"/>
    <property type="match status" value="1"/>
</dbReference>
<comment type="subcellular location">
    <subcellularLocation>
        <location evidence="1 11 13">Nucleus</location>
    </subcellularLocation>
</comment>
<evidence type="ECO:0000313" key="17">
    <source>
        <dbReference type="EnsemblPlants" id="MELO3C019554.2.1"/>
    </source>
</evidence>
<dbReference type="eggNOG" id="KOG0490">
    <property type="taxonomic scope" value="Eukaryota"/>
</dbReference>
<feature type="compositionally biased region" description="Polar residues" evidence="14">
    <location>
        <begin position="152"/>
        <end position="164"/>
    </location>
</feature>
<dbReference type="GO" id="GO:0003682">
    <property type="term" value="F:chromatin binding"/>
    <property type="evidence" value="ECO:0007669"/>
    <property type="project" value="TreeGrafter"/>
</dbReference>
<dbReference type="eggNOG" id="KOG4299">
    <property type="taxonomic scope" value="Eukaryota"/>
</dbReference>
<dbReference type="InterPro" id="IPR045876">
    <property type="entry name" value="PRHA-like_PHD-finger"/>
</dbReference>
<keyword evidence="6" id="KW-0805">Transcription regulation</keyword>
<dbReference type="GO" id="GO:0005634">
    <property type="term" value="C:nucleus"/>
    <property type="evidence" value="ECO:0007669"/>
    <property type="project" value="UniProtKB-SubCell"/>
</dbReference>
<dbReference type="PROSITE" id="PS50071">
    <property type="entry name" value="HOMEOBOX_2"/>
    <property type="match status" value="1"/>
</dbReference>
<dbReference type="GO" id="GO:0045814">
    <property type="term" value="P:negative regulation of gene expression, epigenetic"/>
    <property type="evidence" value="ECO:0007669"/>
    <property type="project" value="TreeGrafter"/>
</dbReference>
<keyword evidence="4 12" id="KW-0863">Zinc-finger</keyword>
<evidence type="ECO:0000259" key="16">
    <source>
        <dbReference type="PROSITE" id="PS50071"/>
    </source>
</evidence>
<dbReference type="RefSeq" id="XP_050942213.1">
    <property type="nucleotide sequence ID" value="XM_051086256.1"/>
</dbReference>
<evidence type="ECO:0000259" key="15">
    <source>
        <dbReference type="PROSITE" id="PS50016"/>
    </source>
</evidence>
<feature type="compositionally biased region" description="Low complexity" evidence="14">
    <location>
        <begin position="247"/>
        <end position="256"/>
    </location>
</feature>
<evidence type="ECO:0000256" key="6">
    <source>
        <dbReference type="ARBA" id="ARBA00023015"/>
    </source>
</evidence>
<keyword evidence="18" id="KW-1185">Reference proteome</keyword>
<evidence type="ECO:0000256" key="4">
    <source>
        <dbReference type="ARBA" id="ARBA00022771"/>
    </source>
</evidence>
<dbReference type="RefSeq" id="XP_050942212.1">
    <property type="nucleotide sequence ID" value="XM_051086255.1"/>
</dbReference>
<feature type="compositionally biased region" description="Polar residues" evidence="14">
    <location>
        <begin position="125"/>
        <end position="135"/>
    </location>
</feature>
<feature type="region of interest" description="Disordered" evidence="14">
    <location>
        <begin position="1"/>
        <end position="200"/>
    </location>
</feature>
<evidence type="ECO:0000256" key="9">
    <source>
        <dbReference type="ARBA" id="ARBA00023163"/>
    </source>
</evidence>
<dbReference type="Pfam" id="PF00628">
    <property type="entry name" value="PHD"/>
    <property type="match status" value="1"/>
</dbReference>
<feature type="region of interest" description="Disordered" evidence="14">
    <location>
        <begin position="926"/>
        <end position="1062"/>
    </location>
</feature>
<accession>A0A1S3C283</accession>
<feature type="compositionally biased region" description="Acidic residues" evidence="14">
    <location>
        <begin position="669"/>
        <end position="687"/>
    </location>
</feature>
<dbReference type="AlphaFoldDB" id="A0A1S3C283"/>
<feature type="region of interest" description="Disordered" evidence="14">
    <location>
        <begin position="213"/>
        <end position="280"/>
    </location>
</feature>
<evidence type="ECO:0000313" key="21">
    <source>
        <dbReference type="RefSeq" id="XP_050942213.1"/>
    </source>
</evidence>
<dbReference type="PROSITE" id="PS01359">
    <property type="entry name" value="ZF_PHD_1"/>
    <property type="match status" value="1"/>
</dbReference>
<dbReference type="InterPro" id="IPR011011">
    <property type="entry name" value="Znf_FYVE_PHD"/>
</dbReference>
<gene>
    <name evidence="17" type="primary">103496194</name>
    <name evidence="19 20 21 22" type="synonym">LOC103496194</name>
</gene>
<dbReference type="GO" id="GO:0003677">
    <property type="term" value="F:DNA binding"/>
    <property type="evidence" value="ECO:0007669"/>
    <property type="project" value="UniProtKB-UniRule"/>
</dbReference>
<dbReference type="PANTHER" id="PTHR12628:SF13">
    <property type="entry name" value="HOMEOBOX PROTEIN HAT3.1"/>
    <property type="match status" value="1"/>
</dbReference>
<keyword evidence="8 11" id="KW-0371">Homeobox</keyword>